<dbReference type="SUPFAM" id="SSF49344">
    <property type="entry name" value="CBD9-like"/>
    <property type="match status" value="1"/>
</dbReference>
<evidence type="ECO:0000256" key="2">
    <source>
        <dbReference type="ARBA" id="ARBA00022448"/>
    </source>
</evidence>
<feature type="domain" description="Cytochrome b561" evidence="11">
    <location>
        <begin position="228"/>
        <end position="351"/>
    </location>
</feature>
<dbReference type="SMART" id="SM00664">
    <property type="entry name" value="DoH"/>
    <property type="match status" value="1"/>
</dbReference>
<feature type="domain" description="DOMON" evidence="10">
    <location>
        <begin position="65"/>
        <end position="155"/>
    </location>
</feature>
<evidence type="ECO:0000259" key="10">
    <source>
        <dbReference type="SMART" id="SM00664"/>
    </source>
</evidence>
<protein>
    <recommendedName>
        <fullName evidence="14">DOMON domain-containing protein</fullName>
    </recommendedName>
</protein>
<evidence type="ECO:0000256" key="3">
    <source>
        <dbReference type="ARBA" id="ARBA00022692"/>
    </source>
</evidence>
<dbReference type="Pfam" id="PF16010">
    <property type="entry name" value="CDH-cyt"/>
    <property type="match status" value="1"/>
</dbReference>
<keyword evidence="13" id="KW-1185">Reference proteome</keyword>
<accession>C4JIZ0</accession>
<sequence length="422" mass="44284">MRIPNLGSASVALAFVSSALGKTVQYSPGSQAAGITYHVNIPSSTASSKSGPIFFQISAPDDIQWVALGQGTGMEGANVFMLYSASASNVTLSPRLAKGLYQPEVNPKSKISLLDGTGIINGKMVANVRCDNCLSWEGGSMDPTDTMSSWLWAMKRGRSIKSSNVDENLQRHDDKGLFYFDLTQAVGGNSDNPFSDMPSDAPSPSSTGSPGSAPAPGEKSTVEIRRIAHGLIMSIAIVVLFPLFALTVRTIPSKRTVPFIHAPLQFITLCLAIAGAGIGISLAMDLKVISGYHPIIGLVTIGSLLLFQPALGLVQHIHFRRTGETSSFGIIHRWGGRLLLVLGVINGGLGFMFSGIGNPGVPKAGAIAYSVIAGVIGLIYAGIIAVKSMKSKINDSAQVKLDSFNGSPRLNTSVGQGNGERI</sequence>
<gene>
    <name evidence="12" type="ORF">UREG_01597</name>
</gene>
<organism evidence="12 13">
    <name type="scientific">Uncinocarpus reesii (strain UAMH 1704)</name>
    <dbReference type="NCBI Taxonomy" id="336963"/>
    <lineage>
        <taxon>Eukaryota</taxon>
        <taxon>Fungi</taxon>
        <taxon>Dikarya</taxon>
        <taxon>Ascomycota</taxon>
        <taxon>Pezizomycotina</taxon>
        <taxon>Eurotiomycetes</taxon>
        <taxon>Eurotiomycetidae</taxon>
        <taxon>Onygenales</taxon>
        <taxon>Onygenaceae</taxon>
        <taxon>Uncinocarpus</taxon>
    </lineage>
</organism>
<evidence type="ECO:0000256" key="6">
    <source>
        <dbReference type="ARBA" id="ARBA00023136"/>
    </source>
</evidence>
<feature type="signal peptide" evidence="9">
    <location>
        <begin position="1"/>
        <end position="21"/>
    </location>
</feature>
<evidence type="ECO:0000256" key="9">
    <source>
        <dbReference type="SAM" id="SignalP"/>
    </source>
</evidence>
<name>C4JIZ0_UNCRE</name>
<evidence type="ECO:0008006" key="14">
    <source>
        <dbReference type="Google" id="ProtNLM"/>
    </source>
</evidence>
<dbReference type="AlphaFoldDB" id="C4JIZ0"/>
<dbReference type="Gene3D" id="1.20.120.1770">
    <property type="match status" value="1"/>
</dbReference>
<evidence type="ECO:0000256" key="1">
    <source>
        <dbReference type="ARBA" id="ARBA00004370"/>
    </source>
</evidence>
<keyword evidence="6 8" id="KW-0472">Membrane</keyword>
<feature type="transmembrane region" description="Helical" evidence="8">
    <location>
        <begin position="295"/>
        <end position="314"/>
    </location>
</feature>
<dbReference type="InParanoid" id="C4JIZ0"/>
<keyword evidence="2" id="KW-0813">Transport</keyword>
<evidence type="ECO:0000313" key="12">
    <source>
        <dbReference type="EMBL" id="EEP76748.1"/>
    </source>
</evidence>
<dbReference type="OrthoDB" id="19261at2759"/>
<dbReference type="EMBL" id="CH476615">
    <property type="protein sequence ID" value="EEP76748.1"/>
    <property type="molecule type" value="Genomic_DNA"/>
</dbReference>
<evidence type="ECO:0000313" key="13">
    <source>
        <dbReference type="Proteomes" id="UP000002058"/>
    </source>
</evidence>
<evidence type="ECO:0000256" key="8">
    <source>
        <dbReference type="SAM" id="Phobius"/>
    </source>
</evidence>
<proteinExistence type="predicted"/>
<keyword evidence="9" id="KW-0732">Signal</keyword>
<feature type="compositionally biased region" description="Low complexity" evidence="7">
    <location>
        <begin position="193"/>
        <end position="217"/>
    </location>
</feature>
<feature type="chain" id="PRO_5002939302" description="DOMON domain-containing protein" evidence="9">
    <location>
        <begin position="22"/>
        <end position="422"/>
    </location>
</feature>
<keyword evidence="4" id="KW-0249">Electron transport</keyword>
<feature type="transmembrane region" description="Helical" evidence="8">
    <location>
        <begin position="260"/>
        <end position="283"/>
    </location>
</feature>
<dbReference type="RefSeq" id="XP_002542081.1">
    <property type="nucleotide sequence ID" value="XM_002542035.1"/>
</dbReference>
<evidence type="ECO:0000256" key="4">
    <source>
        <dbReference type="ARBA" id="ARBA00022982"/>
    </source>
</evidence>
<dbReference type="PANTHER" id="PTHR47797">
    <property type="entry name" value="DEHYDROGENASE, PUTATIVE (AFU_ORTHOLOGUE AFUA_8G05805)-RELATED"/>
    <property type="match status" value="1"/>
</dbReference>
<dbReference type="GeneID" id="8438566"/>
<dbReference type="CDD" id="cd09630">
    <property type="entry name" value="CDH_like_cytochrome"/>
    <property type="match status" value="1"/>
</dbReference>
<reference evidence="13" key="1">
    <citation type="journal article" date="2009" name="Genome Res.">
        <title>Comparative genomic analyses of the human fungal pathogens Coccidioides and their relatives.</title>
        <authorList>
            <person name="Sharpton T.J."/>
            <person name="Stajich J.E."/>
            <person name="Rounsley S.D."/>
            <person name="Gardner M.J."/>
            <person name="Wortman J.R."/>
            <person name="Jordar V.S."/>
            <person name="Maiti R."/>
            <person name="Kodira C.D."/>
            <person name="Neafsey D.E."/>
            <person name="Zeng Q."/>
            <person name="Hung C.-Y."/>
            <person name="McMahan C."/>
            <person name="Muszewska A."/>
            <person name="Grynberg M."/>
            <person name="Mandel M.A."/>
            <person name="Kellner E.M."/>
            <person name="Barker B.M."/>
            <person name="Galgiani J.N."/>
            <person name="Orbach M.J."/>
            <person name="Kirkland T.N."/>
            <person name="Cole G.T."/>
            <person name="Henn M.R."/>
            <person name="Birren B.W."/>
            <person name="Taylor J.W."/>
        </authorList>
    </citation>
    <scope>NUCLEOTIDE SEQUENCE [LARGE SCALE GENOMIC DNA]</scope>
    <source>
        <strain evidence="13">UAMH 1704</strain>
    </source>
</reference>
<dbReference type="SMART" id="SM00665">
    <property type="entry name" value="B561"/>
    <property type="match status" value="1"/>
</dbReference>
<feature type="transmembrane region" description="Helical" evidence="8">
    <location>
        <begin position="366"/>
        <end position="386"/>
    </location>
</feature>
<comment type="subcellular location">
    <subcellularLocation>
        <location evidence="1">Membrane</location>
    </subcellularLocation>
</comment>
<dbReference type="Proteomes" id="UP000002058">
    <property type="component" value="Unassembled WGS sequence"/>
</dbReference>
<dbReference type="PANTHER" id="PTHR47797:SF1">
    <property type="entry name" value="CYTOCHROME B561 DOMAIN-CONTAINING PROTEIN-RELATED"/>
    <property type="match status" value="1"/>
</dbReference>
<feature type="region of interest" description="Disordered" evidence="7">
    <location>
        <begin position="191"/>
        <end position="219"/>
    </location>
</feature>
<dbReference type="Gene3D" id="2.60.40.1210">
    <property type="entry name" value="Cellobiose dehydrogenase, cytochrome domain"/>
    <property type="match status" value="1"/>
</dbReference>
<evidence type="ECO:0000256" key="7">
    <source>
        <dbReference type="SAM" id="MobiDB-lite"/>
    </source>
</evidence>
<keyword evidence="5 8" id="KW-1133">Transmembrane helix</keyword>
<dbReference type="InterPro" id="IPR015920">
    <property type="entry name" value="Cellobiose_DH-like_cyt"/>
</dbReference>
<dbReference type="InterPro" id="IPR005018">
    <property type="entry name" value="DOMON_domain"/>
</dbReference>
<evidence type="ECO:0000256" key="5">
    <source>
        <dbReference type="ARBA" id="ARBA00022989"/>
    </source>
</evidence>
<evidence type="ECO:0000259" key="11">
    <source>
        <dbReference type="SMART" id="SM00665"/>
    </source>
</evidence>
<feature type="transmembrane region" description="Helical" evidence="8">
    <location>
        <begin position="227"/>
        <end position="248"/>
    </location>
</feature>
<dbReference type="VEuPathDB" id="FungiDB:UREG_01597"/>
<dbReference type="CDD" id="cd08760">
    <property type="entry name" value="Cyt_b561_FRRS1_like"/>
    <property type="match status" value="1"/>
</dbReference>
<dbReference type="InterPro" id="IPR006593">
    <property type="entry name" value="Cyt_b561/ferric_Rdtase_TM"/>
</dbReference>
<dbReference type="OMA" id="KSPWIWA"/>
<dbReference type="GO" id="GO:0016020">
    <property type="term" value="C:membrane"/>
    <property type="evidence" value="ECO:0007669"/>
    <property type="project" value="UniProtKB-SubCell"/>
</dbReference>
<dbReference type="HOGENOM" id="CLU_031471_1_0_1"/>
<keyword evidence="3 8" id="KW-0812">Transmembrane</keyword>
<dbReference type="eggNOG" id="ENOG502S50Z">
    <property type="taxonomic scope" value="Eukaryota"/>
</dbReference>
<feature type="transmembrane region" description="Helical" evidence="8">
    <location>
        <begin position="334"/>
        <end position="354"/>
    </location>
</feature>
<dbReference type="STRING" id="336963.C4JIZ0"/>
<dbReference type="KEGG" id="ure:UREG_01597"/>